<dbReference type="AlphaFoldDB" id="A0A9J6EN97"/>
<dbReference type="PANTHER" id="PTHR47327:SF1">
    <property type="entry name" value="RE15579P"/>
    <property type="match status" value="1"/>
</dbReference>
<dbReference type="Pfam" id="PF00024">
    <property type="entry name" value="PAN_1"/>
    <property type="match status" value="1"/>
</dbReference>
<accession>A0A9J6EN97</accession>
<dbReference type="VEuPathDB" id="VectorBase:LOC119181815"/>
<dbReference type="SUPFAM" id="SSF57414">
    <property type="entry name" value="Hairpin loop containing domain-like"/>
    <property type="match status" value="1"/>
</dbReference>
<gene>
    <name evidence="2" type="ORF">HPB51_006321</name>
</gene>
<sequence length="142" mass="15420">MELEGHDNRVLGNATRRACLEACAAERSFVCRSAEWRGGECRLSRYDRFSRHVHFVRSADPSVAYFDNTCAYKPAATTVRPAESVVVGKTRGDRLACGLVPVIGSPDESPERGPWVPECLSGAGLASVRQCSPLLDVVVVLV</sequence>
<dbReference type="CDD" id="cd01099">
    <property type="entry name" value="PAN_AP_HGF"/>
    <property type="match status" value="1"/>
</dbReference>
<reference evidence="2" key="1">
    <citation type="journal article" date="2020" name="Cell">
        <title>Large-Scale Comparative Analyses of Tick Genomes Elucidate Their Genetic Diversity and Vector Capacities.</title>
        <authorList>
            <consortium name="Tick Genome and Microbiome Consortium (TIGMIC)"/>
            <person name="Jia N."/>
            <person name="Wang J."/>
            <person name="Shi W."/>
            <person name="Du L."/>
            <person name="Sun Y."/>
            <person name="Zhan W."/>
            <person name="Jiang J.F."/>
            <person name="Wang Q."/>
            <person name="Zhang B."/>
            <person name="Ji P."/>
            <person name="Bell-Sakyi L."/>
            <person name="Cui X.M."/>
            <person name="Yuan T.T."/>
            <person name="Jiang B.G."/>
            <person name="Yang W.F."/>
            <person name="Lam T.T."/>
            <person name="Chang Q.C."/>
            <person name="Ding S.J."/>
            <person name="Wang X.J."/>
            <person name="Zhu J.G."/>
            <person name="Ruan X.D."/>
            <person name="Zhao L."/>
            <person name="Wei J.T."/>
            <person name="Ye R.Z."/>
            <person name="Que T.C."/>
            <person name="Du C.H."/>
            <person name="Zhou Y.H."/>
            <person name="Cheng J.X."/>
            <person name="Dai P.F."/>
            <person name="Guo W.B."/>
            <person name="Han X.H."/>
            <person name="Huang E.J."/>
            <person name="Li L.F."/>
            <person name="Wei W."/>
            <person name="Gao Y.C."/>
            <person name="Liu J.Z."/>
            <person name="Shao H.Z."/>
            <person name="Wang X."/>
            <person name="Wang C.C."/>
            <person name="Yang T.C."/>
            <person name="Huo Q.B."/>
            <person name="Li W."/>
            <person name="Chen H.Y."/>
            <person name="Chen S.E."/>
            <person name="Zhou L.G."/>
            <person name="Ni X.B."/>
            <person name="Tian J.H."/>
            <person name="Sheng Y."/>
            <person name="Liu T."/>
            <person name="Pan Y.S."/>
            <person name="Xia L.Y."/>
            <person name="Li J."/>
            <person name="Zhao F."/>
            <person name="Cao W.C."/>
        </authorList>
    </citation>
    <scope>NUCLEOTIDE SEQUENCE</scope>
    <source>
        <strain evidence="2">Rmic-2018</strain>
    </source>
</reference>
<proteinExistence type="predicted"/>
<dbReference type="InterPro" id="IPR052774">
    <property type="entry name" value="Celegans_DevNeuronal_Protein"/>
</dbReference>
<dbReference type="Proteomes" id="UP000821866">
    <property type="component" value="Chromosome 11"/>
</dbReference>
<feature type="domain" description="Apple" evidence="1">
    <location>
        <begin position="1"/>
        <end position="70"/>
    </location>
</feature>
<dbReference type="GO" id="GO:0009653">
    <property type="term" value="P:anatomical structure morphogenesis"/>
    <property type="evidence" value="ECO:0007669"/>
    <property type="project" value="TreeGrafter"/>
</dbReference>
<dbReference type="PROSITE" id="PS50948">
    <property type="entry name" value="PAN"/>
    <property type="match status" value="1"/>
</dbReference>
<dbReference type="InterPro" id="IPR003609">
    <property type="entry name" value="Pan_app"/>
</dbReference>
<dbReference type="EMBL" id="JABSTU010000003">
    <property type="protein sequence ID" value="KAH8035565.1"/>
    <property type="molecule type" value="Genomic_DNA"/>
</dbReference>
<dbReference type="Gene3D" id="3.50.4.10">
    <property type="entry name" value="Hepatocyte Growth Factor"/>
    <property type="match status" value="1"/>
</dbReference>
<protein>
    <recommendedName>
        <fullName evidence="1">Apple domain-containing protein</fullName>
    </recommendedName>
</protein>
<organism evidence="2 3">
    <name type="scientific">Rhipicephalus microplus</name>
    <name type="common">Cattle tick</name>
    <name type="synonym">Boophilus microplus</name>
    <dbReference type="NCBI Taxonomy" id="6941"/>
    <lineage>
        <taxon>Eukaryota</taxon>
        <taxon>Metazoa</taxon>
        <taxon>Ecdysozoa</taxon>
        <taxon>Arthropoda</taxon>
        <taxon>Chelicerata</taxon>
        <taxon>Arachnida</taxon>
        <taxon>Acari</taxon>
        <taxon>Parasitiformes</taxon>
        <taxon>Ixodida</taxon>
        <taxon>Ixodoidea</taxon>
        <taxon>Ixodidae</taxon>
        <taxon>Rhipicephalinae</taxon>
        <taxon>Rhipicephalus</taxon>
        <taxon>Boophilus</taxon>
    </lineage>
</organism>
<reference evidence="2" key="2">
    <citation type="submission" date="2021-09" db="EMBL/GenBank/DDBJ databases">
        <authorList>
            <person name="Jia N."/>
            <person name="Wang J."/>
            <person name="Shi W."/>
            <person name="Du L."/>
            <person name="Sun Y."/>
            <person name="Zhan W."/>
            <person name="Jiang J."/>
            <person name="Wang Q."/>
            <person name="Zhang B."/>
            <person name="Ji P."/>
            <person name="Sakyi L.B."/>
            <person name="Cui X."/>
            <person name="Yuan T."/>
            <person name="Jiang B."/>
            <person name="Yang W."/>
            <person name="Lam T.T.-Y."/>
            <person name="Chang Q."/>
            <person name="Ding S."/>
            <person name="Wang X."/>
            <person name="Zhu J."/>
            <person name="Ruan X."/>
            <person name="Zhao L."/>
            <person name="Wei J."/>
            <person name="Que T."/>
            <person name="Du C."/>
            <person name="Cheng J."/>
            <person name="Dai P."/>
            <person name="Han X."/>
            <person name="Huang E."/>
            <person name="Gao Y."/>
            <person name="Liu J."/>
            <person name="Shao H."/>
            <person name="Ye R."/>
            <person name="Li L."/>
            <person name="Wei W."/>
            <person name="Wang X."/>
            <person name="Wang C."/>
            <person name="Huo Q."/>
            <person name="Li W."/>
            <person name="Guo W."/>
            <person name="Chen H."/>
            <person name="Chen S."/>
            <person name="Zhou L."/>
            <person name="Zhou L."/>
            <person name="Ni X."/>
            <person name="Tian J."/>
            <person name="Zhou Y."/>
            <person name="Sheng Y."/>
            <person name="Liu T."/>
            <person name="Pan Y."/>
            <person name="Xia L."/>
            <person name="Li J."/>
            <person name="Zhao F."/>
            <person name="Cao W."/>
        </authorList>
    </citation>
    <scope>NUCLEOTIDE SEQUENCE</scope>
    <source>
        <strain evidence="2">Rmic-2018</strain>
        <tissue evidence="2">Larvae</tissue>
    </source>
</reference>
<name>A0A9J6EN97_RHIMP</name>
<comment type="caution">
    <text evidence="2">The sequence shown here is derived from an EMBL/GenBank/DDBJ whole genome shotgun (WGS) entry which is preliminary data.</text>
</comment>
<keyword evidence="3" id="KW-1185">Reference proteome</keyword>
<evidence type="ECO:0000313" key="2">
    <source>
        <dbReference type="EMBL" id="KAH8035565.1"/>
    </source>
</evidence>
<evidence type="ECO:0000313" key="3">
    <source>
        <dbReference type="Proteomes" id="UP000821866"/>
    </source>
</evidence>
<dbReference type="PANTHER" id="PTHR47327">
    <property type="entry name" value="FI18240P1-RELATED"/>
    <property type="match status" value="1"/>
</dbReference>
<evidence type="ECO:0000259" key="1">
    <source>
        <dbReference type="PROSITE" id="PS50948"/>
    </source>
</evidence>